<feature type="transmembrane region" description="Helical" evidence="1">
    <location>
        <begin position="41"/>
        <end position="61"/>
    </location>
</feature>
<keyword evidence="3" id="KW-0378">Hydrolase</keyword>
<dbReference type="InterPro" id="IPR022742">
    <property type="entry name" value="Hydrolase_4"/>
</dbReference>
<dbReference type="SUPFAM" id="SSF53474">
    <property type="entry name" value="alpha/beta-Hydrolases"/>
    <property type="match status" value="1"/>
</dbReference>
<keyword evidence="1" id="KW-0472">Membrane</keyword>
<dbReference type="RefSeq" id="WP_147661633.1">
    <property type="nucleotide sequence ID" value="NZ_CP042905.2"/>
</dbReference>
<name>A0A5B9D773_9ARCH</name>
<accession>A0A5B9D773</accession>
<dbReference type="Proteomes" id="UP000321408">
    <property type="component" value="Chromosome"/>
</dbReference>
<keyword evidence="1" id="KW-0812">Transmembrane</keyword>
<proteinExistence type="predicted"/>
<sequence length="358" mass="41643">MKNSIIIRPKHILLFIVDFSLAAYIYYVNFVLFGNDFWRCIYLSVMTFAFTWLCWALYFELRDFWQFRWHRVEPLQIKIKSVQIPILWSKKDQNLDINRNDESNSNENPTLYGEILHKDGTPPKSPVVIFSHGFSDDCIYTRHITIPIALSGYDVLTFDSRGSGKSRKAGKTSQFVEITRDLKDVIKYVKNDSILGDRTIYLVGISLGSLASIKQGLADDSVEKIIAVSAMSNYRNNIPQSPITFKKNWWLWLRYTFFGVKMNPLDEVNYELSPKLQLAQLRRSFNNDADWVDFTSKKLFLVHAKNDKIISFESFLENRDVAKLISENNNWEILNSGGHNFLQYELPLVSTIIAMMQK</sequence>
<dbReference type="Gene3D" id="3.40.50.1820">
    <property type="entry name" value="alpha/beta hydrolase"/>
    <property type="match status" value="1"/>
</dbReference>
<keyword evidence="1" id="KW-1133">Transmembrane helix</keyword>
<evidence type="ECO:0000313" key="3">
    <source>
        <dbReference type="EMBL" id="QEE14690.1"/>
    </source>
</evidence>
<gene>
    <name evidence="3" type="ORF">DSAG12_00503</name>
</gene>
<protein>
    <submittedName>
        <fullName evidence="3">Alpha/beta hydrolase</fullName>
    </submittedName>
</protein>
<feature type="domain" description="Serine aminopeptidase S33" evidence="2">
    <location>
        <begin position="126"/>
        <end position="253"/>
    </location>
</feature>
<keyword evidence="4" id="KW-1185">Reference proteome</keyword>
<evidence type="ECO:0000259" key="2">
    <source>
        <dbReference type="Pfam" id="PF12146"/>
    </source>
</evidence>
<dbReference type="InterPro" id="IPR029058">
    <property type="entry name" value="AB_hydrolase_fold"/>
</dbReference>
<evidence type="ECO:0000313" key="4">
    <source>
        <dbReference type="Proteomes" id="UP000321408"/>
    </source>
</evidence>
<dbReference type="EMBL" id="CP042905">
    <property type="protein sequence ID" value="QEE14690.1"/>
    <property type="molecule type" value="Genomic_DNA"/>
</dbReference>
<dbReference type="KEGG" id="psyt:DSAG12_00503"/>
<dbReference type="PANTHER" id="PTHR12277:SF81">
    <property type="entry name" value="PROTEIN ABHD13"/>
    <property type="match status" value="1"/>
</dbReference>
<dbReference type="Pfam" id="PF12146">
    <property type="entry name" value="Hydrolase_4"/>
    <property type="match status" value="1"/>
</dbReference>
<reference evidence="3 4" key="2">
    <citation type="journal article" date="2024" name="Int. J. Syst. Evol. Microbiol.">
        <title>Promethearchaeum syntrophicum gen. nov., sp. nov., an anaerobic, obligately syntrophic archaeon, the first isolate of the lineage 'Asgard' archaea, and proposal of the new archaeal phylum Promethearchaeota phyl. nov. and kingdom Promethearchaeati regn. nov.</title>
        <authorList>
            <person name="Imachi H."/>
            <person name="Nobu M.K."/>
            <person name="Kato S."/>
            <person name="Takaki Y."/>
            <person name="Miyazaki M."/>
            <person name="Miyata M."/>
            <person name="Ogawara M."/>
            <person name="Saito Y."/>
            <person name="Sakai S."/>
            <person name="Tahara Y.O."/>
            <person name="Takano Y."/>
            <person name="Tasumi E."/>
            <person name="Uematsu K."/>
            <person name="Yoshimura T."/>
            <person name="Itoh T."/>
            <person name="Ohkuma M."/>
            <person name="Takai K."/>
        </authorList>
    </citation>
    <scope>NUCLEOTIDE SEQUENCE [LARGE SCALE GENOMIC DNA]</scope>
    <source>
        <strain evidence="3 4">MK-D1</strain>
    </source>
</reference>
<reference evidence="3 4" key="1">
    <citation type="journal article" date="2020" name="Nature">
        <title>Isolation of an archaeon at the prokaryote-eukaryote interface.</title>
        <authorList>
            <person name="Imachi H."/>
            <person name="Nobu M.K."/>
            <person name="Nakahara N."/>
            <person name="Morono Y."/>
            <person name="Ogawara M."/>
            <person name="Takaki Y."/>
            <person name="Takano Y."/>
            <person name="Uematsu K."/>
            <person name="Ikuta T."/>
            <person name="Ito M."/>
            <person name="Matsui Y."/>
            <person name="Miyazaki M."/>
            <person name="Murata K."/>
            <person name="Saito Y."/>
            <person name="Sakai S."/>
            <person name="Song C."/>
            <person name="Tasumi E."/>
            <person name="Yamanaka Y."/>
            <person name="Yamaguchi T."/>
            <person name="Kamagata Y."/>
            <person name="Tamaki H."/>
            <person name="Takai K."/>
        </authorList>
    </citation>
    <scope>NUCLEOTIDE SEQUENCE [LARGE SCALE GENOMIC DNA]</scope>
    <source>
        <strain evidence="3 4">MK-D1</strain>
    </source>
</reference>
<dbReference type="AlphaFoldDB" id="A0A5B9D773"/>
<dbReference type="GeneID" id="41328504"/>
<feature type="transmembrane region" description="Helical" evidence="1">
    <location>
        <begin position="12"/>
        <end position="29"/>
    </location>
</feature>
<evidence type="ECO:0000256" key="1">
    <source>
        <dbReference type="SAM" id="Phobius"/>
    </source>
</evidence>
<dbReference type="PANTHER" id="PTHR12277">
    <property type="entry name" value="ALPHA/BETA HYDROLASE DOMAIN-CONTAINING PROTEIN"/>
    <property type="match status" value="1"/>
</dbReference>
<organism evidence="3 4">
    <name type="scientific">Promethearchaeum syntrophicum</name>
    <dbReference type="NCBI Taxonomy" id="2594042"/>
    <lineage>
        <taxon>Archaea</taxon>
        <taxon>Promethearchaeati</taxon>
        <taxon>Promethearchaeota</taxon>
        <taxon>Promethearchaeia</taxon>
        <taxon>Promethearchaeales</taxon>
        <taxon>Promethearchaeaceae</taxon>
        <taxon>Promethearchaeum</taxon>
    </lineage>
</organism>